<proteinExistence type="predicted"/>
<comment type="caution">
    <text evidence="1">The sequence shown here is derived from an EMBL/GenBank/DDBJ whole genome shotgun (WGS) entry which is preliminary data.</text>
</comment>
<dbReference type="EMBL" id="ACKS01000083">
    <property type="protein sequence ID" value="EFA43248.1"/>
    <property type="molecule type" value="Genomic_DNA"/>
</dbReference>
<accession>D1PZE1</accession>
<sequence length="45" mass="5332">MRCLTTYDAGLQYDQEKTAQNMLFRAVFRFMLNFFHRLPSAGRSV</sequence>
<organism evidence="1 2">
    <name type="scientific">Hallella bergensis DSM 17361</name>
    <dbReference type="NCBI Taxonomy" id="585502"/>
    <lineage>
        <taxon>Bacteria</taxon>
        <taxon>Pseudomonadati</taxon>
        <taxon>Bacteroidota</taxon>
        <taxon>Bacteroidia</taxon>
        <taxon>Bacteroidales</taxon>
        <taxon>Prevotellaceae</taxon>
        <taxon>Hallella</taxon>
    </lineage>
</organism>
<reference evidence="1 2" key="1">
    <citation type="submission" date="2009-10" db="EMBL/GenBank/DDBJ databases">
        <authorList>
            <person name="Qin X."/>
            <person name="Bachman B."/>
            <person name="Battles P."/>
            <person name="Bell A."/>
            <person name="Bess C."/>
            <person name="Bickham C."/>
            <person name="Chaboub L."/>
            <person name="Chen D."/>
            <person name="Coyle M."/>
            <person name="Deiros D.R."/>
            <person name="Dinh H."/>
            <person name="Forbes L."/>
            <person name="Fowler G."/>
            <person name="Francisco L."/>
            <person name="Fu Q."/>
            <person name="Gubbala S."/>
            <person name="Hale W."/>
            <person name="Han Y."/>
            <person name="Hemphill L."/>
            <person name="Highlander S.K."/>
            <person name="Hirani K."/>
            <person name="Hogues M."/>
            <person name="Jackson L."/>
            <person name="Jakkamsetti A."/>
            <person name="Javaid M."/>
            <person name="Jiang H."/>
            <person name="Korchina V."/>
            <person name="Kovar C."/>
            <person name="Lara F."/>
            <person name="Lee S."/>
            <person name="Mata R."/>
            <person name="Mathew T."/>
            <person name="Moen C."/>
            <person name="Morales K."/>
            <person name="Munidasa M."/>
            <person name="Nazareth L."/>
            <person name="Ngo R."/>
            <person name="Nguyen L."/>
            <person name="Okwuonu G."/>
            <person name="Ongeri F."/>
            <person name="Patil S."/>
            <person name="Petrosino J."/>
            <person name="Pham C."/>
            <person name="Pham P."/>
            <person name="Pu L.-L."/>
            <person name="Puazo M."/>
            <person name="Raj R."/>
            <person name="Reid J."/>
            <person name="Rouhana J."/>
            <person name="Saada N."/>
            <person name="Shang Y."/>
            <person name="Simmons D."/>
            <person name="Thornton R."/>
            <person name="Warren J."/>
            <person name="Weissenberger G."/>
            <person name="Zhang J."/>
            <person name="Zhang L."/>
            <person name="Zhou C."/>
            <person name="Zhu D."/>
            <person name="Muzny D."/>
            <person name="Worley K."/>
            <person name="Gibbs R."/>
        </authorList>
    </citation>
    <scope>NUCLEOTIDE SEQUENCE [LARGE SCALE GENOMIC DNA]</scope>
    <source>
        <strain evidence="1 2">DSM 17361</strain>
    </source>
</reference>
<evidence type="ECO:0000313" key="1">
    <source>
        <dbReference type="EMBL" id="EFA43248.1"/>
    </source>
</evidence>
<dbReference type="AlphaFoldDB" id="D1PZE1"/>
<name>D1PZE1_9BACT</name>
<dbReference type="HOGENOM" id="CLU_3203421_0_0_10"/>
<evidence type="ECO:0000313" key="2">
    <source>
        <dbReference type="Proteomes" id="UP000003160"/>
    </source>
</evidence>
<gene>
    <name evidence="1" type="ORF">HMPREF0645_2326</name>
</gene>
<protein>
    <submittedName>
        <fullName evidence="1">Uncharacterized protein</fullName>
    </submittedName>
</protein>
<dbReference type="Proteomes" id="UP000003160">
    <property type="component" value="Unassembled WGS sequence"/>
</dbReference>
<keyword evidence="2" id="KW-1185">Reference proteome</keyword>